<evidence type="ECO:0000313" key="2">
    <source>
        <dbReference type="EMBL" id="MBO8437970.1"/>
    </source>
</evidence>
<dbReference type="AlphaFoldDB" id="A0A9D9E3S4"/>
<dbReference type="Gene3D" id="1.20.144.10">
    <property type="entry name" value="Phosphatidic acid phosphatase type 2/haloperoxidase"/>
    <property type="match status" value="1"/>
</dbReference>
<sequence length="204" mass="22639">MKIIAEIISLILSPVLIPLYAFLTLVYSTFLATLPPEFISILIGVIALFTAGIPGTAMLWLHYTGRMSDMDNPRSDERTIPYIISVIGYAACIYILHRMAFPLWMTSLLIGGAIMIICMTIINRWWRISAHMAGIGAYIGLIFMLGRLGFVIRIEWLVAIIISAGLLGSCRIYLKRHTLGQVLAGAVFGFIWTCLALYIGVILI</sequence>
<feature type="transmembrane region" description="Helical" evidence="1">
    <location>
        <begin position="7"/>
        <end position="32"/>
    </location>
</feature>
<evidence type="ECO:0000313" key="3">
    <source>
        <dbReference type="Proteomes" id="UP000823636"/>
    </source>
</evidence>
<name>A0A9D9E3S4_9BACT</name>
<evidence type="ECO:0000256" key="1">
    <source>
        <dbReference type="SAM" id="Phobius"/>
    </source>
</evidence>
<keyword evidence="1" id="KW-0812">Transmembrane</keyword>
<evidence type="ECO:0008006" key="4">
    <source>
        <dbReference type="Google" id="ProtNLM"/>
    </source>
</evidence>
<feature type="transmembrane region" description="Helical" evidence="1">
    <location>
        <begin position="80"/>
        <end position="97"/>
    </location>
</feature>
<organism evidence="2 3">
    <name type="scientific">Candidatus Caccoplasma merdipullorum</name>
    <dbReference type="NCBI Taxonomy" id="2840718"/>
    <lineage>
        <taxon>Bacteria</taxon>
        <taxon>Pseudomonadati</taxon>
        <taxon>Bacteroidota</taxon>
        <taxon>Bacteroidia</taxon>
        <taxon>Bacteroidales</taxon>
        <taxon>Bacteroidaceae</taxon>
        <taxon>Bacteroidaceae incertae sedis</taxon>
        <taxon>Candidatus Caccoplasma</taxon>
    </lineage>
</organism>
<feature type="transmembrane region" description="Helical" evidence="1">
    <location>
        <begin position="156"/>
        <end position="174"/>
    </location>
</feature>
<comment type="caution">
    <text evidence="2">The sequence shown here is derived from an EMBL/GenBank/DDBJ whole genome shotgun (WGS) entry which is preliminary data.</text>
</comment>
<feature type="transmembrane region" description="Helical" evidence="1">
    <location>
        <begin position="38"/>
        <end position="60"/>
    </location>
</feature>
<dbReference type="Proteomes" id="UP000823636">
    <property type="component" value="Unassembled WGS sequence"/>
</dbReference>
<proteinExistence type="predicted"/>
<reference evidence="2" key="2">
    <citation type="journal article" date="2021" name="PeerJ">
        <title>Extensive microbial diversity within the chicken gut microbiome revealed by metagenomics and culture.</title>
        <authorList>
            <person name="Gilroy R."/>
            <person name="Ravi A."/>
            <person name="Getino M."/>
            <person name="Pursley I."/>
            <person name="Horton D.L."/>
            <person name="Alikhan N.F."/>
            <person name="Baker D."/>
            <person name="Gharbi K."/>
            <person name="Hall N."/>
            <person name="Watson M."/>
            <person name="Adriaenssens E.M."/>
            <person name="Foster-Nyarko E."/>
            <person name="Jarju S."/>
            <person name="Secka A."/>
            <person name="Antonio M."/>
            <person name="Oren A."/>
            <person name="Chaudhuri R.R."/>
            <person name="La Ragione R."/>
            <person name="Hildebrand F."/>
            <person name="Pallen M.J."/>
        </authorList>
    </citation>
    <scope>NUCLEOTIDE SEQUENCE</scope>
    <source>
        <strain evidence="2">G3-4614</strain>
    </source>
</reference>
<keyword evidence="1" id="KW-1133">Transmembrane helix</keyword>
<protein>
    <recommendedName>
        <fullName evidence="4">Phosphatase PAP2 family protein</fullName>
    </recommendedName>
</protein>
<gene>
    <name evidence="2" type="ORF">IAC54_03605</name>
</gene>
<feature type="transmembrane region" description="Helical" evidence="1">
    <location>
        <begin position="129"/>
        <end position="150"/>
    </location>
</feature>
<feature type="transmembrane region" description="Helical" evidence="1">
    <location>
        <begin position="103"/>
        <end position="122"/>
    </location>
</feature>
<accession>A0A9D9E3S4</accession>
<feature type="transmembrane region" description="Helical" evidence="1">
    <location>
        <begin position="181"/>
        <end position="203"/>
    </location>
</feature>
<keyword evidence="1" id="KW-0472">Membrane</keyword>
<reference evidence="2" key="1">
    <citation type="submission" date="2020-10" db="EMBL/GenBank/DDBJ databases">
        <authorList>
            <person name="Gilroy R."/>
        </authorList>
    </citation>
    <scope>NUCLEOTIDE SEQUENCE</scope>
    <source>
        <strain evidence="2">G3-4614</strain>
    </source>
</reference>
<dbReference type="EMBL" id="JADIMW010000035">
    <property type="protein sequence ID" value="MBO8437970.1"/>
    <property type="molecule type" value="Genomic_DNA"/>
</dbReference>